<dbReference type="SUPFAM" id="SSF81296">
    <property type="entry name" value="E set domains"/>
    <property type="match status" value="1"/>
</dbReference>
<name>A0A498L8K8_LABRO</name>
<comment type="caution">
    <text evidence="4">The sequence shown here is derived from an EMBL/GenBank/DDBJ whole genome shotgun (WGS) entry which is preliminary data.</text>
</comment>
<feature type="domain" description="Transglutaminase N-terminal" evidence="3">
    <location>
        <begin position="24"/>
        <end position="84"/>
    </location>
</feature>
<evidence type="ECO:0000313" key="5">
    <source>
        <dbReference type="Proteomes" id="UP000290572"/>
    </source>
</evidence>
<keyword evidence="4" id="KW-0808">Transferase</keyword>
<evidence type="ECO:0000256" key="1">
    <source>
        <dbReference type="ARBA" id="ARBA00005968"/>
    </source>
</evidence>
<comment type="similarity">
    <text evidence="1">Belongs to the transglutaminase superfamily. Transglutaminase family.</text>
</comment>
<dbReference type="InterPro" id="IPR001102">
    <property type="entry name" value="Transglutaminase_N"/>
</dbReference>
<protein>
    <submittedName>
        <fullName evidence="4">Glutamine gamma-glutamyltransferase</fullName>
    </submittedName>
</protein>
<feature type="compositionally biased region" description="Basic and acidic residues" evidence="2">
    <location>
        <begin position="122"/>
        <end position="133"/>
    </location>
</feature>
<evidence type="ECO:0000259" key="3">
    <source>
        <dbReference type="Pfam" id="PF00868"/>
    </source>
</evidence>
<dbReference type="EMBL" id="QBIY01013430">
    <property type="protein sequence ID" value="RXN04721.1"/>
    <property type="molecule type" value="Genomic_DNA"/>
</dbReference>
<dbReference type="AlphaFoldDB" id="A0A498L8K8"/>
<gene>
    <name evidence="4" type="ORF">ROHU_033843</name>
</gene>
<reference evidence="4 5" key="1">
    <citation type="submission" date="2018-03" db="EMBL/GenBank/DDBJ databases">
        <title>Draft genome sequence of Rohu Carp (Labeo rohita).</title>
        <authorList>
            <person name="Das P."/>
            <person name="Kushwaha B."/>
            <person name="Joshi C.G."/>
            <person name="Kumar D."/>
            <person name="Nagpure N.S."/>
            <person name="Sahoo L."/>
            <person name="Das S.P."/>
            <person name="Bit A."/>
            <person name="Patnaik S."/>
            <person name="Meher P.K."/>
            <person name="Jayasankar P."/>
            <person name="Koringa P.G."/>
            <person name="Patel N.V."/>
            <person name="Hinsu A.T."/>
            <person name="Kumar R."/>
            <person name="Pandey M."/>
            <person name="Agarwal S."/>
            <person name="Srivastava S."/>
            <person name="Singh M."/>
            <person name="Iquebal M.A."/>
            <person name="Jaiswal S."/>
            <person name="Angadi U.B."/>
            <person name="Kumar N."/>
            <person name="Raza M."/>
            <person name="Shah T.M."/>
            <person name="Rai A."/>
            <person name="Jena J.K."/>
        </authorList>
    </citation>
    <scope>NUCLEOTIDE SEQUENCE [LARGE SCALE GENOMIC DNA]</scope>
    <source>
        <strain evidence="4">DASCIFA01</strain>
        <tissue evidence="4">Testis</tissue>
    </source>
</reference>
<evidence type="ECO:0000313" key="4">
    <source>
        <dbReference type="EMBL" id="RXN04721.1"/>
    </source>
</evidence>
<keyword evidence="5" id="KW-1185">Reference proteome</keyword>
<feature type="region of interest" description="Disordered" evidence="2">
    <location>
        <begin position="83"/>
        <end position="228"/>
    </location>
</feature>
<organism evidence="4 5">
    <name type="scientific">Labeo rohita</name>
    <name type="common">Indian major carp</name>
    <name type="synonym">Cyprinus rohita</name>
    <dbReference type="NCBI Taxonomy" id="84645"/>
    <lineage>
        <taxon>Eukaryota</taxon>
        <taxon>Metazoa</taxon>
        <taxon>Chordata</taxon>
        <taxon>Craniata</taxon>
        <taxon>Vertebrata</taxon>
        <taxon>Euteleostomi</taxon>
        <taxon>Actinopterygii</taxon>
        <taxon>Neopterygii</taxon>
        <taxon>Teleostei</taxon>
        <taxon>Ostariophysi</taxon>
        <taxon>Cypriniformes</taxon>
        <taxon>Cyprinidae</taxon>
        <taxon>Labeoninae</taxon>
        <taxon>Labeonini</taxon>
        <taxon>Labeo</taxon>
    </lineage>
</organism>
<dbReference type="GO" id="GO:0016740">
    <property type="term" value="F:transferase activity"/>
    <property type="evidence" value="ECO:0007669"/>
    <property type="project" value="UniProtKB-KW"/>
</dbReference>
<dbReference type="InterPro" id="IPR013783">
    <property type="entry name" value="Ig-like_fold"/>
</dbReference>
<dbReference type="InterPro" id="IPR014756">
    <property type="entry name" value="Ig_E-set"/>
</dbReference>
<dbReference type="Proteomes" id="UP000290572">
    <property type="component" value="Unassembled WGS sequence"/>
</dbReference>
<dbReference type="GO" id="GO:0007399">
    <property type="term" value="P:nervous system development"/>
    <property type="evidence" value="ECO:0007669"/>
    <property type="project" value="UniProtKB-ARBA"/>
</dbReference>
<sequence>MIVQSALSQLRRANLRNSEFRVRSISLQQVQNQTRHNTEGLSSTTVVLRRGQAFTVAINYDGRPFDPLKEKMIFSITLGAHSRRVNQSQRNPGGRRNEGGSRGGMAGQARVVEEGLNTEVEQEARARLAEHTSETPAKQEPQWTTRAEPERQTSEAPAKQESQPIVRVGPEGQTSEAPAEQQPRWVTRVEAGAWRAAKEELTTTSTEQTRRINPLVAQAGLQRRAQGV</sequence>
<proteinExistence type="inferred from homology"/>
<dbReference type="Gene3D" id="2.60.40.10">
    <property type="entry name" value="Immunoglobulins"/>
    <property type="match status" value="1"/>
</dbReference>
<evidence type="ECO:0000256" key="2">
    <source>
        <dbReference type="SAM" id="MobiDB-lite"/>
    </source>
</evidence>
<dbReference type="Pfam" id="PF00868">
    <property type="entry name" value="Transglut_N"/>
    <property type="match status" value="1"/>
</dbReference>
<accession>A0A498L8K8</accession>